<accession>A0A6G0XNW3</accession>
<evidence type="ECO:0000313" key="2">
    <source>
        <dbReference type="Proteomes" id="UP000478052"/>
    </source>
</evidence>
<evidence type="ECO:0000313" key="1">
    <source>
        <dbReference type="EMBL" id="KAF0741956.1"/>
    </source>
</evidence>
<dbReference type="OrthoDB" id="6627562at2759"/>
<dbReference type="EMBL" id="VUJU01007683">
    <property type="protein sequence ID" value="KAF0741956.1"/>
    <property type="molecule type" value="Genomic_DNA"/>
</dbReference>
<dbReference type="AlphaFoldDB" id="A0A6G0XNW3"/>
<comment type="caution">
    <text evidence="1">The sequence shown here is derived from an EMBL/GenBank/DDBJ whole genome shotgun (WGS) entry which is preliminary data.</text>
</comment>
<gene>
    <name evidence="1" type="ORF">FWK35_00028548</name>
</gene>
<keyword evidence="2" id="KW-1185">Reference proteome</keyword>
<dbReference type="Proteomes" id="UP000478052">
    <property type="component" value="Unassembled WGS sequence"/>
</dbReference>
<protein>
    <submittedName>
        <fullName evidence="1">CCHC-type domain-containing protein</fullName>
    </submittedName>
</protein>
<sequence>PRCLLEASYMVQDATAQRAIQQDFYVDDLLSGCQTEEECYNLYQVMSTELNKVGFSLRKWCSNSEFVLSKMSNSENQSNYMLSISDEETISTLGLVNLT</sequence>
<dbReference type="PANTHER" id="PTHR47331:SF1">
    <property type="entry name" value="GAG-LIKE PROTEIN"/>
    <property type="match status" value="1"/>
</dbReference>
<dbReference type="PANTHER" id="PTHR47331">
    <property type="entry name" value="PHD-TYPE DOMAIN-CONTAINING PROTEIN"/>
    <property type="match status" value="1"/>
</dbReference>
<feature type="non-terminal residue" evidence="1">
    <location>
        <position position="1"/>
    </location>
</feature>
<proteinExistence type="predicted"/>
<organism evidence="1 2">
    <name type="scientific">Aphis craccivora</name>
    <name type="common">Cowpea aphid</name>
    <dbReference type="NCBI Taxonomy" id="307492"/>
    <lineage>
        <taxon>Eukaryota</taxon>
        <taxon>Metazoa</taxon>
        <taxon>Ecdysozoa</taxon>
        <taxon>Arthropoda</taxon>
        <taxon>Hexapoda</taxon>
        <taxon>Insecta</taxon>
        <taxon>Pterygota</taxon>
        <taxon>Neoptera</taxon>
        <taxon>Paraneoptera</taxon>
        <taxon>Hemiptera</taxon>
        <taxon>Sternorrhyncha</taxon>
        <taxon>Aphidomorpha</taxon>
        <taxon>Aphidoidea</taxon>
        <taxon>Aphididae</taxon>
        <taxon>Aphidini</taxon>
        <taxon>Aphis</taxon>
        <taxon>Aphis</taxon>
    </lineage>
</organism>
<name>A0A6G0XNW3_APHCR</name>
<reference evidence="1 2" key="1">
    <citation type="submission" date="2019-08" db="EMBL/GenBank/DDBJ databases">
        <title>Whole genome of Aphis craccivora.</title>
        <authorList>
            <person name="Voronova N.V."/>
            <person name="Shulinski R.S."/>
            <person name="Bandarenka Y.V."/>
            <person name="Zhorov D.G."/>
            <person name="Warner D."/>
        </authorList>
    </citation>
    <scope>NUCLEOTIDE SEQUENCE [LARGE SCALE GENOMIC DNA]</scope>
    <source>
        <strain evidence="1">180601</strain>
        <tissue evidence="1">Whole Body</tissue>
    </source>
</reference>